<dbReference type="CDD" id="cd12912">
    <property type="entry name" value="PDC2_MCP_like"/>
    <property type="match status" value="1"/>
</dbReference>
<evidence type="ECO:0000256" key="4">
    <source>
        <dbReference type="ARBA" id="ARBA00022989"/>
    </source>
</evidence>
<sequence length="782" mass="88221">MKRFLTDYRRRAGLLIAVLLCVCIGSTAGLSYWIISDHLDAEVKRTNLSLLLEVDSKLTLVLRAIDKETIGLLQSKEVWEFMERDFSSPYDYSAFMIGHLSPRLNGMLGSNEHVLSIDLYSYARQRLSAGNVSDASGSLPGDYGWVQDFEKSGALVYWMNTRLLRNNLSGSYGTPVITLVRSYPMLHADGYRKGAAAVNIRESYIYDLIQSAVASNSGEIYLINAEGTIVSHPDKRRLGQPGDSDPVLSQAVRGQREGAATFAADGAGSSVFYTTSPYTGWKLVSVVPELQLNKGMVQVRNLLLAICIALVGCALLLALAANRWTLKPVNRLVRNLTNSLQTHRLYERREGTEAGLVQLERSVSHLIEDSERMFRQVAEYKPTVRWRLAMELLTGIRKHPEPLQALNAIGCRLSSSAFVVIGMEFDRKQEDLPAEQMYWFNYALSNVAEELVNAEVRGISIELDHRQTAAIISFEESEEDKPGVARTIAEQIRRYAETHFKRTVTIGIGKVVDTPEHIHRSYRDASEALKYKIGIGPNAIITIEDVKEQDGFEFYRLLGRTDGILAAVKAADRDKAEALARAWLAELSGWKTTTDSIRQLAVQAVYRIMAMLGEMDVRMPQQEERLLFGELDRSDSVRQLERCLIGLLEEAVQRIEAKRNNRERHEVVDRMLAFIQIHYGRSDLSLNLLADQYKMSVYHLSRIFKEQTGGNFLDHVMRLRMEKAKALLRESEQKIGRIAEEVGYTNLNSFVRIFKKSTGFTPTEYRELETEKAARAATTAKN</sequence>
<accession>A0A927CG80</accession>
<evidence type="ECO:0000256" key="7">
    <source>
        <dbReference type="ARBA" id="ARBA00023136"/>
    </source>
</evidence>
<dbReference type="InterPro" id="IPR018062">
    <property type="entry name" value="HTH_AraC-typ_CS"/>
</dbReference>
<dbReference type="SUPFAM" id="SSF46689">
    <property type="entry name" value="Homeodomain-like"/>
    <property type="match status" value="1"/>
</dbReference>
<name>A0A927CG80_9BACL</name>
<evidence type="ECO:0000313" key="11">
    <source>
        <dbReference type="EMBL" id="MBD2865641.1"/>
    </source>
</evidence>
<dbReference type="InterPro" id="IPR033479">
    <property type="entry name" value="dCache_1"/>
</dbReference>
<evidence type="ECO:0000256" key="3">
    <source>
        <dbReference type="ARBA" id="ARBA00022692"/>
    </source>
</evidence>
<dbReference type="Proteomes" id="UP000639396">
    <property type="component" value="Unassembled WGS sequence"/>
</dbReference>
<dbReference type="RefSeq" id="WP_190931264.1">
    <property type="nucleotide sequence ID" value="NZ_JACXJA010000045.1"/>
</dbReference>
<keyword evidence="12" id="KW-1185">Reference proteome</keyword>
<dbReference type="GO" id="GO:0003700">
    <property type="term" value="F:DNA-binding transcription factor activity"/>
    <property type="evidence" value="ECO:0007669"/>
    <property type="project" value="InterPro"/>
</dbReference>
<comment type="subcellular location">
    <subcellularLocation>
        <location evidence="1">Cell membrane</location>
        <topology evidence="1">Multi-pass membrane protein</topology>
    </subcellularLocation>
</comment>
<evidence type="ECO:0000256" key="5">
    <source>
        <dbReference type="ARBA" id="ARBA00023015"/>
    </source>
</evidence>
<gene>
    <name evidence="11" type="ORF">IDH45_27025</name>
</gene>
<organism evidence="11 12">
    <name type="scientific">Paenibacillus oceani</name>
    <dbReference type="NCBI Taxonomy" id="2772510"/>
    <lineage>
        <taxon>Bacteria</taxon>
        <taxon>Bacillati</taxon>
        <taxon>Bacillota</taxon>
        <taxon>Bacilli</taxon>
        <taxon>Bacillales</taxon>
        <taxon>Paenibacillaceae</taxon>
        <taxon>Paenibacillus</taxon>
    </lineage>
</organism>
<comment type="caution">
    <text evidence="11">The sequence shown here is derived from an EMBL/GenBank/DDBJ whole genome shotgun (WGS) entry which is preliminary data.</text>
</comment>
<dbReference type="GO" id="GO:0043565">
    <property type="term" value="F:sequence-specific DNA binding"/>
    <property type="evidence" value="ECO:0007669"/>
    <property type="project" value="InterPro"/>
</dbReference>
<evidence type="ECO:0000256" key="2">
    <source>
        <dbReference type="ARBA" id="ARBA00022475"/>
    </source>
</evidence>
<dbReference type="PRINTS" id="PR00032">
    <property type="entry name" value="HTHARAC"/>
</dbReference>
<keyword evidence="7 9" id="KW-0472">Membrane</keyword>
<dbReference type="PROSITE" id="PS01124">
    <property type="entry name" value="HTH_ARAC_FAMILY_2"/>
    <property type="match status" value="1"/>
</dbReference>
<keyword evidence="3 9" id="KW-0812">Transmembrane</keyword>
<dbReference type="Gene3D" id="3.30.450.20">
    <property type="entry name" value="PAS domain"/>
    <property type="match status" value="1"/>
</dbReference>
<evidence type="ECO:0000256" key="9">
    <source>
        <dbReference type="SAM" id="Phobius"/>
    </source>
</evidence>
<keyword evidence="5" id="KW-0805">Transcription regulation</keyword>
<evidence type="ECO:0000256" key="1">
    <source>
        <dbReference type="ARBA" id="ARBA00004651"/>
    </source>
</evidence>
<proteinExistence type="predicted"/>
<dbReference type="GO" id="GO:0005886">
    <property type="term" value="C:plasma membrane"/>
    <property type="evidence" value="ECO:0007669"/>
    <property type="project" value="UniProtKB-SubCell"/>
</dbReference>
<dbReference type="Pfam" id="PF17853">
    <property type="entry name" value="GGDEF_2"/>
    <property type="match status" value="1"/>
</dbReference>
<feature type="transmembrane region" description="Helical" evidence="9">
    <location>
        <begin position="12"/>
        <end position="35"/>
    </location>
</feature>
<dbReference type="InterPro" id="IPR018060">
    <property type="entry name" value="HTH_AraC"/>
</dbReference>
<evidence type="ECO:0000256" key="8">
    <source>
        <dbReference type="ARBA" id="ARBA00023163"/>
    </source>
</evidence>
<dbReference type="Pfam" id="PF12833">
    <property type="entry name" value="HTH_18"/>
    <property type="match status" value="1"/>
</dbReference>
<evidence type="ECO:0000256" key="6">
    <source>
        <dbReference type="ARBA" id="ARBA00023125"/>
    </source>
</evidence>
<keyword evidence="6" id="KW-0238">DNA-binding</keyword>
<reference evidence="11" key="1">
    <citation type="submission" date="2020-09" db="EMBL/GenBank/DDBJ databases">
        <title>A novel bacterium of genus Paenibacillus, isolated from South China Sea.</title>
        <authorList>
            <person name="Huang H."/>
            <person name="Mo K."/>
            <person name="Hu Y."/>
        </authorList>
    </citation>
    <scope>NUCLEOTIDE SEQUENCE</scope>
    <source>
        <strain evidence="11">IB182363</strain>
    </source>
</reference>
<dbReference type="PANTHER" id="PTHR43280:SF28">
    <property type="entry name" value="HTH-TYPE TRANSCRIPTIONAL ACTIVATOR RHAS"/>
    <property type="match status" value="1"/>
</dbReference>
<dbReference type="InterPro" id="IPR009057">
    <property type="entry name" value="Homeodomain-like_sf"/>
</dbReference>
<feature type="domain" description="HTH araC/xylS-type" evidence="10">
    <location>
        <begin position="669"/>
        <end position="768"/>
    </location>
</feature>
<protein>
    <submittedName>
        <fullName evidence="11">AraC family transcriptional regulator</fullName>
    </submittedName>
</protein>
<dbReference type="AlphaFoldDB" id="A0A927CG80"/>
<dbReference type="SMART" id="SM00342">
    <property type="entry name" value="HTH_ARAC"/>
    <property type="match status" value="1"/>
</dbReference>
<dbReference type="Gene3D" id="1.10.10.60">
    <property type="entry name" value="Homeodomain-like"/>
    <property type="match status" value="2"/>
</dbReference>
<keyword evidence="8" id="KW-0804">Transcription</keyword>
<dbReference type="InterPro" id="IPR041522">
    <property type="entry name" value="CdaR_GGDEF"/>
</dbReference>
<keyword evidence="2" id="KW-1003">Cell membrane</keyword>
<dbReference type="InterPro" id="IPR020449">
    <property type="entry name" value="Tscrpt_reg_AraC-type_HTH"/>
</dbReference>
<dbReference type="PROSITE" id="PS00041">
    <property type="entry name" value="HTH_ARAC_FAMILY_1"/>
    <property type="match status" value="1"/>
</dbReference>
<evidence type="ECO:0000313" key="12">
    <source>
        <dbReference type="Proteomes" id="UP000639396"/>
    </source>
</evidence>
<evidence type="ECO:0000259" key="10">
    <source>
        <dbReference type="PROSITE" id="PS01124"/>
    </source>
</evidence>
<keyword evidence="4 9" id="KW-1133">Transmembrane helix</keyword>
<dbReference type="Pfam" id="PF02743">
    <property type="entry name" value="dCache_1"/>
    <property type="match status" value="1"/>
</dbReference>
<dbReference type="EMBL" id="JACXJA010000045">
    <property type="protein sequence ID" value="MBD2865641.1"/>
    <property type="molecule type" value="Genomic_DNA"/>
</dbReference>
<dbReference type="PANTHER" id="PTHR43280">
    <property type="entry name" value="ARAC-FAMILY TRANSCRIPTIONAL REGULATOR"/>
    <property type="match status" value="1"/>
</dbReference>